<dbReference type="AlphaFoldDB" id="A0A6V8PK50"/>
<keyword evidence="1" id="KW-0479">Metal-binding</keyword>
<protein>
    <submittedName>
        <fullName evidence="6">Phosphoglucomutase</fullName>
    </submittedName>
</protein>
<dbReference type="InterPro" id="IPR016055">
    <property type="entry name" value="A-D-PHexomutase_a/b/a-I/II/III"/>
</dbReference>
<organism evidence="6 7">
    <name type="scientific">Candidatus Hakubella thermalkaliphila</name>
    <dbReference type="NCBI Taxonomy" id="2754717"/>
    <lineage>
        <taxon>Bacteria</taxon>
        <taxon>Bacillati</taxon>
        <taxon>Actinomycetota</taxon>
        <taxon>Actinomycetota incertae sedis</taxon>
        <taxon>Candidatus Hakubellales</taxon>
        <taxon>Candidatus Hakubellaceae</taxon>
        <taxon>Candidatus Hakubella</taxon>
    </lineage>
</organism>
<dbReference type="Gene3D" id="3.40.120.10">
    <property type="entry name" value="Alpha-D-Glucose-1,6-Bisphosphate, subunit A, domain 3"/>
    <property type="match status" value="2"/>
</dbReference>
<dbReference type="GO" id="GO:0046872">
    <property type="term" value="F:metal ion binding"/>
    <property type="evidence" value="ECO:0007669"/>
    <property type="project" value="UniProtKB-KW"/>
</dbReference>
<accession>A0A6V8PK50</accession>
<name>A0A6V8PK50_9ACTN</name>
<evidence type="ECO:0000256" key="1">
    <source>
        <dbReference type="ARBA" id="ARBA00022723"/>
    </source>
</evidence>
<dbReference type="Pfam" id="PF02880">
    <property type="entry name" value="PGM_PMM_III"/>
    <property type="match status" value="1"/>
</dbReference>
<dbReference type="PANTHER" id="PTHR22573">
    <property type="entry name" value="PHOSPHOHEXOMUTASE FAMILY MEMBER"/>
    <property type="match status" value="1"/>
</dbReference>
<evidence type="ECO:0000259" key="4">
    <source>
        <dbReference type="Pfam" id="PF02879"/>
    </source>
</evidence>
<proteinExistence type="predicted"/>
<evidence type="ECO:0000256" key="2">
    <source>
        <dbReference type="ARBA" id="ARBA00022842"/>
    </source>
</evidence>
<dbReference type="GO" id="GO:0005829">
    <property type="term" value="C:cytosol"/>
    <property type="evidence" value="ECO:0007669"/>
    <property type="project" value="TreeGrafter"/>
</dbReference>
<evidence type="ECO:0000256" key="3">
    <source>
        <dbReference type="ARBA" id="ARBA00023235"/>
    </source>
</evidence>
<evidence type="ECO:0000313" key="6">
    <source>
        <dbReference type="EMBL" id="GFP31356.1"/>
    </source>
</evidence>
<dbReference type="PANTHER" id="PTHR22573:SF2">
    <property type="entry name" value="PHOSPHOGLUCOMUTASE"/>
    <property type="match status" value="1"/>
</dbReference>
<dbReference type="InterPro" id="IPR045244">
    <property type="entry name" value="PGM"/>
</dbReference>
<keyword evidence="2" id="KW-0460">Magnesium</keyword>
<reference evidence="6 7" key="1">
    <citation type="journal article" date="2020" name="Front. Microbiol.">
        <title>Single-cell genomics of novel Actinobacteria with the Wood-Ljungdahl pathway discovered in a serpentinizing system.</title>
        <authorList>
            <person name="Merino N."/>
            <person name="Kawai M."/>
            <person name="Boyd E.S."/>
            <person name="Colman D.R."/>
            <person name="McGlynn S.E."/>
            <person name="Nealson K.H."/>
            <person name="Kurokawa K."/>
            <person name="Hongoh Y."/>
        </authorList>
    </citation>
    <scope>NUCLEOTIDE SEQUENCE [LARGE SCALE GENOMIC DNA]</scope>
    <source>
        <strain evidence="6 7">S34</strain>
    </source>
</reference>
<evidence type="ECO:0000313" key="7">
    <source>
        <dbReference type="Proteomes" id="UP000588083"/>
    </source>
</evidence>
<dbReference type="SUPFAM" id="SSF53738">
    <property type="entry name" value="Phosphoglucomutase, first 3 domains"/>
    <property type="match status" value="2"/>
</dbReference>
<feature type="domain" description="Alpha-D-phosphohexomutase alpha/beta/alpha" evidence="4">
    <location>
        <begin position="2"/>
        <end position="53"/>
    </location>
</feature>
<dbReference type="InterPro" id="IPR005846">
    <property type="entry name" value="A-D-PHexomutase_a/b/a-III"/>
</dbReference>
<dbReference type="InterPro" id="IPR005845">
    <property type="entry name" value="A-D-PHexomutase_a/b/a-II"/>
</dbReference>
<feature type="non-terminal residue" evidence="6">
    <location>
        <position position="1"/>
    </location>
</feature>
<dbReference type="Proteomes" id="UP000588083">
    <property type="component" value="Unassembled WGS sequence"/>
</dbReference>
<evidence type="ECO:0000259" key="5">
    <source>
        <dbReference type="Pfam" id="PF02880"/>
    </source>
</evidence>
<dbReference type="GO" id="GO:0005975">
    <property type="term" value="P:carbohydrate metabolic process"/>
    <property type="evidence" value="ECO:0007669"/>
    <property type="project" value="InterPro"/>
</dbReference>
<dbReference type="Pfam" id="PF02879">
    <property type="entry name" value="PGM_PMM_II"/>
    <property type="match status" value="1"/>
</dbReference>
<sequence length="150" mass="16293">IHDHRDVLFGGGLPDPSEQNLGDLKVKMKEVGADIGVSLDGDGDRFGVIDSRGVYLKPNELIALFLYYLTAIKGFKKGKAVRTVATTHFIDARARDLGIQVEETPVGFKYICEKMLEDGVIIGGEESGGLSVQGHIPEKDGILADLWPLK</sequence>
<gene>
    <name evidence="6" type="ORF">HKBW3S34_02276</name>
</gene>
<dbReference type="GO" id="GO:0004614">
    <property type="term" value="F:phosphoglucomutase activity"/>
    <property type="evidence" value="ECO:0007669"/>
    <property type="project" value="InterPro"/>
</dbReference>
<dbReference type="EMBL" id="BLRZ01000279">
    <property type="protein sequence ID" value="GFP31356.1"/>
    <property type="molecule type" value="Genomic_DNA"/>
</dbReference>
<feature type="domain" description="Alpha-D-phosphohexomutase alpha/beta/alpha" evidence="5">
    <location>
        <begin position="58"/>
        <end position="146"/>
    </location>
</feature>
<keyword evidence="3" id="KW-0413">Isomerase</keyword>
<comment type="caution">
    <text evidence="6">The sequence shown here is derived from an EMBL/GenBank/DDBJ whole genome shotgun (WGS) entry which is preliminary data.</text>
</comment>
<keyword evidence="7" id="KW-1185">Reference proteome</keyword>